<reference evidence="1 2" key="1">
    <citation type="journal article" date="2016" name="Nat. Commun.">
        <title>Thousands of microbial genomes shed light on interconnected biogeochemical processes in an aquifer system.</title>
        <authorList>
            <person name="Anantharaman K."/>
            <person name="Brown C.T."/>
            <person name="Hug L.A."/>
            <person name="Sharon I."/>
            <person name="Castelle C.J."/>
            <person name="Probst A.J."/>
            <person name="Thomas B.C."/>
            <person name="Singh A."/>
            <person name="Wilkins M.J."/>
            <person name="Karaoz U."/>
            <person name="Brodie E.L."/>
            <person name="Williams K.H."/>
            <person name="Hubbard S.S."/>
            <person name="Banfield J.F."/>
        </authorList>
    </citation>
    <scope>NUCLEOTIDE SEQUENCE [LARGE SCALE GENOMIC DNA]</scope>
</reference>
<evidence type="ECO:0000313" key="2">
    <source>
        <dbReference type="Proteomes" id="UP000178943"/>
    </source>
</evidence>
<accession>A0A1F5VUS7</accession>
<dbReference type="Proteomes" id="UP000178943">
    <property type="component" value="Unassembled WGS sequence"/>
</dbReference>
<comment type="caution">
    <text evidence="1">The sequence shown here is derived from an EMBL/GenBank/DDBJ whole genome shotgun (WGS) entry which is preliminary data.</text>
</comment>
<gene>
    <name evidence="1" type="ORF">A2Y62_10745</name>
</gene>
<dbReference type="STRING" id="1817863.A2Y62_10745"/>
<proteinExistence type="predicted"/>
<dbReference type="PANTHER" id="PTHR34351">
    <property type="entry name" value="SLR1927 PROTEIN-RELATED"/>
    <property type="match status" value="1"/>
</dbReference>
<protein>
    <submittedName>
        <fullName evidence="1">Uncharacterized protein</fullName>
    </submittedName>
</protein>
<dbReference type="PANTHER" id="PTHR34351:SF1">
    <property type="entry name" value="SLR1927 PROTEIN"/>
    <property type="match status" value="1"/>
</dbReference>
<dbReference type="EMBL" id="MFGW01000074">
    <property type="protein sequence ID" value="OGF67027.1"/>
    <property type="molecule type" value="Genomic_DNA"/>
</dbReference>
<evidence type="ECO:0000313" key="1">
    <source>
        <dbReference type="EMBL" id="OGF67027.1"/>
    </source>
</evidence>
<organism evidence="1 2">
    <name type="scientific">Candidatus Fischerbacteria bacterium RBG_13_37_8</name>
    <dbReference type="NCBI Taxonomy" id="1817863"/>
    <lineage>
        <taxon>Bacteria</taxon>
        <taxon>Candidatus Fischeribacteriota</taxon>
    </lineage>
</organism>
<dbReference type="AlphaFoldDB" id="A0A1F5VUS7"/>
<sequence length="325" mass="37256">MLSFLFRKETVILLITGGIAFAASNTGNNVQWLVFSLLCAYIILGKGASYLNNRKIEIELLELPDIFAGKKSFIPLKITKNNAYRSSYHLHISLQFSPSVKSGEVFLLKLGKSENKTLFMEAEFPHRGEYKLVGASVLSSFPFDVFKSKRKISMQKKIIVYPEIMDVDSNARLYFANNYELSVSKRGEGNEILSLYQYGGNEPLRNIHWKLSAKKDELWVKEYANEESPKVIIFLDWKRIPPDKREEAISVACSLALKYTNSAIMWRLVSGYFDSDFGSNSVHLRKCLTYLALLNDYRQSEGLPMPEITLKTHYSHLLYLSHFMN</sequence>
<name>A0A1F5VUS7_9BACT</name>